<sequence>MISVWVDVENYNKYKNGEDAIAWSTQGKNQKINLLVPLTNVKCVEDLGREGIEIDIFNGG</sequence>
<name>A0A6H0X5Z8_9CAUD</name>
<protein>
    <submittedName>
        <fullName evidence="1">Uncharacterized protein</fullName>
    </submittedName>
</protein>
<proteinExistence type="predicted"/>
<organism evidence="1 2">
    <name type="scientific">Bacillus phage Izhevsk</name>
    <dbReference type="NCBI Taxonomy" id="2724322"/>
    <lineage>
        <taxon>Viruses</taxon>
        <taxon>Duplodnaviria</taxon>
        <taxon>Heunggongvirae</taxon>
        <taxon>Uroviricota</taxon>
        <taxon>Caudoviricetes</taxon>
        <taxon>Joanripponvirinae</taxon>
        <taxon>Tsamsavirus</taxon>
        <taxon>Tsamsavirus izhevsk</taxon>
    </lineage>
</organism>
<gene>
    <name evidence="1" type="ORF">Izhevsk_34</name>
</gene>
<evidence type="ECO:0000313" key="2">
    <source>
        <dbReference type="Proteomes" id="UP000503405"/>
    </source>
</evidence>
<keyword evidence="2" id="KW-1185">Reference proteome</keyword>
<accession>A0A6H0X5Z8</accession>
<reference evidence="1 2" key="1">
    <citation type="submission" date="2020-03" db="EMBL/GenBank/DDBJ databases">
        <authorList>
            <person name="Skorynina A."/>
            <person name="Kazantseva O."/>
            <person name="Baycher S."/>
            <person name="Piligrimova E."/>
            <person name="Kuliabin V."/>
            <person name="Shadrin A."/>
        </authorList>
    </citation>
    <scope>NUCLEOTIDE SEQUENCE [LARGE SCALE GENOMIC DNA]</scope>
</reference>
<dbReference type="Proteomes" id="UP000503405">
    <property type="component" value="Segment"/>
</dbReference>
<evidence type="ECO:0000313" key="1">
    <source>
        <dbReference type="EMBL" id="QIW89716.1"/>
    </source>
</evidence>
<dbReference type="EMBL" id="MT254578">
    <property type="protein sequence ID" value="QIW89716.1"/>
    <property type="molecule type" value="Genomic_DNA"/>
</dbReference>